<keyword evidence="7" id="KW-0677">Repeat</keyword>
<evidence type="ECO:0000256" key="13">
    <source>
        <dbReference type="SAM" id="MobiDB-lite"/>
    </source>
</evidence>
<evidence type="ECO:0000256" key="12">
    <source>
        <dbReference type="ARBA" id="ARBA00023180"/>
    </source>
</evidence>
<dbReference type="InterPro" id="IPR000539">
    <property type="entry name" value="Frizzled/Smoothened_7TM"/>
</dbReference>
<feature type="region of interest" description="Disordered" evidence="13">
    <location>
        <begin position="264"/>
        <end position="312"/>
    </location>
</feature>
<gene>
    <name evidence="18" type="ORF">RRG08_063272</name>
</gene>
<dbReference type="InterPro" id="IPR003591">
    <property type="entry name" value="Leu-rich_rpt_typical-subtyp"/>
</dbReference>
<dbReference type="InterPro" id="IPR017981">
    <property type="entry name" value="GPCR_2-like_7TM"/>
</dbReference>
<name>A0AAE0XP29_9GAST</name>
<feature type="compositionally biased region" description="Polar residues" evidence="13">
    <location>
        <begin position="1338"/>
        <end position="1354"/>
    </location>
</feature>
<comment type="similarity">
    <text evidence="3">Belongs to the G-protein coupled receptor Fz/Smo family.</text>
</comment>
<evidence type="ECO:0000256" key="6">
    <source>
        <dbReference type="ARBA" id="ARBA00022729"/>
    </source>
</evidence>
<dbReference type="GO" id="GO:0016020">
    <property type="term" value="C:membrane"/>
    <property type="evidence" value="ECO:0007669"/>
    <property type="project" value="UniProtKB-SubCell"/>
</dbReference>
<dbReference type="Pfam" id="PF00002">
    <property type="entry name" value="7tm_2"/>
    <property type="match status" value="1"/>
</dbReference>
<keyword evidence="12" id="KW-0325">Glycoprotein</keyword>
<keyword evidence="6 15" id="KW-0732">Signal</keyword>
<dbReference type="PROSITE" id="PS50221">
    <property type="entry name" value="GAIN_B"/>
    <property type="match status" value="1"/>
</dbReference>
<evidence type="ECO:0000256" key="8">
    <source>
        <dbReference type="ARBA" id="ARBA00022989"/>
    </source>
</evidence>
<feature type="transmembrane region" description="Helical" evidence="14">
    <location>
        <begin position="1129"/>
        <end position="1153"/>
    </location>
</feature>
<dbReference type="InterPro" id="IPR057244">
    <property type="entry name" value="GAIN_B"/>
</dbReference>
<feature type="compositionally biased region" description="Polar residues" evidence="13">
    <location>
        <begin position="264"/>
        <end position="277"/>
    </location>
</feature>
<evidence type="ECO:0000256" key="4">
    <source>
        <dbReference type="ARBA" id="ARBA00022614"/>
    </source>
</evidence>
<feature type="region of interest" description="Disordered" evidence="13">
    <location>
        <begin position="1336"/>
        <end position="1361"/>
    </location>
</feature>
<protein>
    <submittedName>
        <fullName evidence="18">Uncharacterized protein</fullName>
    </submittedName>
</protein>
<evidence type="ECO:0000256" key="5">
    <source>
        <dbReference type="ARBA" id="ARBA00022692"/>
    </source>
</evidence>
<comment type="subcellular location">
    <subcellularLocation>
        <location evidence="1">Membrane</location>
        <topology evidence="1">Multi-pass membrane protein</topology>
    </subcellularLocation>
</comment>
<feature type="transmembrane region" description="Helical" evidence="14">
    <location>
        <begin position="1087"/>
        <end position="1109"/>
    </location>
</feature>
<keyword evidence="19" id="KW-1185">Reference proteome</keyword>
<dbReference type="PRINTS" id="PR00249">
    <property type="entry name" value="GPCRSECRETIN"/>
</dbReference>
<dbReference type="InterPro" id="IPR000832">
    <property type="entry name" value="GPCR_2_secretin-like"/>
</dbReference>
<evidence type="ECO:0000256" key="10">
    <source>
        <dbReference type="ARBA" id="ARBA00023157"/>
    </source>
</evidence>
<feature type="transmembrane region" description="Helical" evidence="14">
    <location>
        <begin position="1056"/>
        <end position="1080"/>
    </location>
</feature>
<dbReference type="CDD" id="cd15040">
    <property type="entry name" value="7tmB2_Adhesion"/>
    <property type="match status" value="1"/>
</dbReference>
<feature type="signal peptide" evidence="15">
    <location>
        <begin position="1"/>
        <end position="31"/>
    </location>
</feature>
<keyword evidence="5 14" id="KW-0812">Transmembrane</keyword>
<dbReference type="Pfam" id="PF13855">
    <property type="entry name" value="LRR_8"/>
    <property type="match status" value="1"/>
</dbReference>
<feature type="domain" description="G-protein coupled receptors family 2 profile 2" evidence="17">
    <location>
        <begin position="966"/>
        <end position="1227"/>
    </location>
</feature>
<dbReference type="Gene3D" id="2.60.220.50">
    <property type="match status" value="1"/>
</dbReference>
<dbReference type="SUPFAM" id="SSF52058">
    <property type="entry name" value="L domain-like"/>
    <property type="match status" value="1"/>
</dbReference>
<evidence type="ECO:0000256" key="1">
    <source>
        <dbReference type="ARBA" id="ARBA00004141"/>
    </source>
</evidence>
<dbReference type="SMART" id="SM00303">
    <property type="entry name" value="GPS"/>
    <property type="match status" value="1"/>
</dbReference>
<dbReference type="Gene3D" id="3.80.10.10">
    <property type="entry name" value="Ribonuclease Inhibitor"/>
    <property type="match status" value="2"/>
</dbReference>
<dbReference type="InterPro" id="IPR032675">
    <property type="entry name" value="LRR_dom_sf"/>
</dbReference>
<accession>A0AAE0XP29</accession>
<dbReference type="SMART" id="SM00369">
    <property type="entry name" value="LRR_TYP"/>
    <property type="match status" value="3"/>
</dbReference>
<dbReference type="InterPro" id="IPR017983">
    <property type="entry name" value="GPCR_2_secretin-like_CS"/>
</dbReference>
<dbReference type="EMBL" id="JAWDGP010007899">
    <property type="protein sequence ID" value="KAK3701019.1"/>
    <property type="molecule type" value="Genomic_DNA"/>
</dbReference>
<dbReference type="PROSITE" id="PS50261">
    <property type="entry name" value="G_PROTEIN_RECEP_F2_4"/>
    <property type="match status" value="1"/>
</dbReference>
<dbReference type="Proteomes" id="UP001283361">
    <property type="component" value="Unassembled WGS sequence"/>
</dbReference>
<evidence type="ECO:0000259" key="16">
    <source>
        <dbReference type="PROSITE" id="PS50221"/>
    </source>
</evidence>
<feature type="transmembrane region" description="Helical" evidence="14">
    <location>
        <begin position="1176"/>
        <end position="1197"/>
    </location>
</feature>
<reference evidence="18" key="1">
    <citation type="journal article" date="2023" name="G3 (Bethesda)">
        <title>A reference genome for the long-term kleptoplast-retaining sea slug Elysia crispata morphotype clarki.</title>
        <authorList>
            <person name="Eastman K.E."/>
            <person name="Pendleton A.L."/>
            <person name="Shaikh M.A."/>
            <person name="Suttiyut T."/>
            <person name="Ogas R."/>
            <person name="Tomko P."/>
            <person name="Gavelis G."/>
            <person name="Widhalm J.R."/>
            <person name="Wisecaver J.H."/>
        </authorList>
    </citation>
    <scope>NUCLEOTIDE SEQUENCE</scope>
    <source>
        <strain evidence="18">ECLA1</strain>
    </source>
</reference>
<sequence>MLAFTSAVMARLLVTLMTLFLFTLMTSSVEAQRQAACSTRGCACNPNEVWCTGVHTLSAVPVKIPQNTTRLAFIDTNISRIEQNDFAGLENLQTLFLQGSRISFIHKFAFRNLYRLETLNLERNKLTNLDMGSLMFQHLSSIKNLVLQQNEITRVNRYSFLTAVANKQQLEIRMHGNQIQCDCNVLAMRNWIDDVVPSNRIAVKDLKCSNDPMGRTFDRVPLSSNLFSGCGGTGNSDNDESVEDLFLSGNPFAHEETLLTSELSKNQTTLTQNSTTKNSRRKCINVPANIDTGGGNKKNKNKNDDGDDSDENMTTGNGYQKCGDLSNIFDVLSTCADCEKERTNYACNLRPRKTCVGLQEVCVSTVSWKEDNLSMLISSRCEIYTSCLDREAENAERCGVGYQSNGNVHCEFCCFGPTCVRNTIGGRTYDMTFRLSYVNKNGPYQSYMGDPSSSQFKVYKERVASGVRSDIRTVRGGVDVYLYSLGAENQSAHRVNLRIEVTAMTYVPESDILLALQRDMGISVGLPTGFLFKENVVQDSVELRETYSGISYCPNETTTSSKGTITWDMELAGIVQIVPCPYDDVNVKPLRFANRSCVLSGTAATWDSVNDEDCPVENYIDDIFNTKVTPDNVFDVASRLIEMTDSSSEKELTADQLDEVVTVLEECVKPENIKEAGVADIIVQSLSNLMDIDLDVMRSGEIGDETSSRIMNLLNDVAEKAPLTDGKLKIVAPNFAIAAQAIDEGETREVTLVTNKETGTEKGFNSNQINVDFTEKSKQPSMDKTNLVVPISAIVKTLSRAEKRQLERVSFIVHRSDKLFSQRNTTVLQSMQDPREERVKSRTVSDGGEAGANADTSSNMKEPTQTRHFVTEVNSMVLAASVPGITVRDLSENVTMTFEHKAENATNPRCVFWDEVTNSWSSDGCGVVTSTTGITQCGCNHLTNFALLMDVYQEGTGLSSLDREILSFISYVGCGVSLAALVLTIVTYTLFRQLTAYNFSDPITYLRKLRRDNPSKILINLCLALLLSNLVYLVGMHDYSFDNSTACKIVAVLLHYSLLASLTWMAVEAFYMYLALILVFKTYFTNFILKCALVGWGVPLLIVIVTLAVDATDNYGFINSGMCWLRNPAFYAAFVGPVCLILLVNCLAFALVIKQLSNMASSKLTKTDRNNTVQRLRGAIGIVILLGLTWIFAVFAIGEASVVFYYLFAIFNSLQGLFIFIFYCVMKKDAMSSWKRLLPCFEEYGDSTKTSSNSKDNTKTAQKEIMKDSGVSQTATNINAVNVKYKAASSTHGISSTTATSVASDSRKGSVAPILEEGDISHSIDDADIYINLENHNKSPSYTDTANDSSSGGTDNPAMQRYPYSDQQPTAYIYRNGNPSSPKDRFSPEGQVHCMQPFGPAFSFSGISYEQQIPRPHLQGEVDTSNMAKVRELRLKYERTTSQTSNNSKTNI</sequence>
<evidence type="ECO:0000256" key="2">
    <source>
        <dbReference type="ARBA" id="ARBA00007343"/>
    </source>
</evidence>
<dbReference type="PANTHER" id="PTHR45692">
    <property type="entry name" value="G_PROTEIN_RECEP_F2_4 DOMAIN-CONTAINING PROTEIN"/>
    <property type="match status" value="1"/>
</dbReference>
<feature type="region of interest" description="Disordered" evidence="13">
    <location>
        <begin position="830"/>
        <end position="862"/>
    </location>
</feature>
<keyword evidence="9 14" id="KW-0472">Membrane</keyword>
<dbReference type="InterPro" id="IPR001611">
    <property type="entry name" value="Leu-rich_rpt"/>
</dbReference>
<proteinExistence type="inferred from homology"/>
<dbReference type="InterPro" id="IPR046338">
    <property type="entry name" value="GAIN_dom_sf"/>
</dbReference>
<feature type="chain" id="PRO_5042249244" evidence="15">
    <location>
        <begin position="32"/>
        <end position="1452"/>
    </location>
</feature>
<evidence type="ECO:0000313" key="18">
    <source>
        <dbReference type="EMBL" id="KAK3701019.1"/>
    </source>
</evidence>
<keyword evidence="11" id="KW-0675">Receptor</keyword>
<evidence type="ECO:0000259" key="17">
    <source>
        <dbReference type="PROSITE" id="PS50261"/>
    </source>
</evidence>
<feature type="transmembrane region" description="Helical" evidence="14">
    <location>
        <begin position="1017"/>
        <end position="1036"/>
    </location>
</feature>
<keyword evidence="8 14" id="KW-1133">Transmembrane helix</keyword>
<comment type="similarity">
    <text evidence="2">Belongs to the G-protein coupled receptor 2 family. Adhesion G-protein coupled receptor (ADGR) subfamily.</text>
</comment>
<evidence type="ECO:0000313" key="19">
    <source>
        <dbReference type="Proteomes" id="UP001283361"/>
    </source>
</evidence>
<feature type="compositionally biased region" description="Basic and acidic residues" evidence="13">
    <location>
        <begin position="1256"/>
        <end position="1267"/>
    </location>
</feature>
<feature type="domain" description="GAIN-B" evidence="16">
    <location>
        <begin position="796"/>
        <end position="955"/>
    </location>
</feature>
<evidence type="ECO:0000256" key="14">
    <source>
        <dbReference type="SAM" id="Phobius"/>
    </source>
</evidence>
<dbReference type="FunFam" id="1.20.1070.10:FF:000058">
    <property type="entry name" value="Adhesion G protein-coupled receptor F5"/>
    <property type="match status" value="1"/>
</dbReference>
<dbReference type="PANTHER" id="PTHR45692:SF1">
    <property type="entry name" value="G-PROTEIN COUPLED RECEPTORS FAMILY 2 PROFILE 2 DOMAIN-CONTAINING PROTEIN"/>
    <property type="match status" value="1"/>
</dbReference>
<organism evidence="18 19">
    <name type="scientific">Elysia crispata</name>
    <name type="common">lettuce slug</name>
    <dbReference type="NCBI Taxonomy" id="231223"/>
    <lineage>
        <taxon>Eukaryota</taxon>
        <taxon>Metazoa</taxon>
        <taxon>Spiralia</taxon>
        <taxon>Lophotrochozoa</taxon>
        <taxon>Mollusca</taxon>
        <taxon>Gastropoda</taxon>
        <taxon>Heterobranchia</taxon>
        <taxon>Euthyneura</taxon>
        <taxon>Panpulmonata</taxon>
        <taxon>Sacoglossa</taxon>
        <taxon>Placobranchoidea</taxon>
        <taxon>Plakobranchidae</taxon>
        <taxon>Elysia</taxon>
    </lineage>
</organism>
<dbReference type="PROSITE" id="PS00650">
    <property type="entry name" value="G_PROTEIN_RECEP_F2_2"/>
    <property type="match status" value="1"/>
</dbReference>
<dbReference type="InterPro" id="IPR000203">
    <property type="entry name" value="GPS"/>
</dbReference>
<keyword evidence="10" id="KW-1015">Disulfide bond</keyword>
<comment type="caution">
    <text evidence="18">The sequence shown here is derived from an EMBL/GenBank/DDBJ whole genome shotgun (WGS) entry which is preliminary data.</text>
</comment>
<feature type="region of interest" description="Disordered" evidence="13">
    <location>
        <begin position="1246"/>
        <end position="1268"/>
    </location>
</feature>
<dbReference type="Gene3D" id="1.20.1070.10">
    <property type="entry name" value="Rhodopsin 7-helix transmembrane proteins"/>
    <property type="match status" value="1"/>
</dbReference>
<evidence type="ECO:0000256" key="11">
    <source>
        <dbReference type="ARBA" id="ARBA00023170"/>
    </source>
</evidence>
<keyword evidence="4" id="KW-0433">Leucine-rich repeat</keyword>
<evidence type="ECO:0000256" key="3">
    <source>
        <dbReference type="ARBA" id="ARBA00008077"/>
    </source>
</evidence>
<dbReference type="SUPFAM" id="SSF81321">
    <property type="entry name" value="Family A G protein-coupled receptor-like"/>
    <property type="match status" value="1"/>
</dbReference>
<dbReference type="GO" id="GO:0007166">
    <property type="term" value="P:cell surface receptor signaling pathway"/>
    <property type="evidence" value="ECO:0007669"/>
    <property type="project" value="InterPro"/>
</dbReference>
<dbReference type="GO" id="GO:0004930">
    <property type="term" value="F:G protein-coupled receptor activity"/>
    <property type="evidence" value="ECO:0007669"/>
    <property type="project" value="InterPro"/>
</dbReference>
<dbReference type="Pfam" id="PF01825">
    <property type="entry name" value="GPS"/>
    <property type="match status" value="1"/>
</dbReference>
<evidence type="ECO:0000256" key="7">
    <source>
        <dbReference type="ARBA" id="ARBA00022737"/>
    </source>
</evidence>
<feature type="transmembrane region" description="Helical" evidence="14">
    <location>
        <begin position="1203"/>
        <end position="1226"/>
    </location>
</feature>
<evidence type="ECO:0000256" key="9">
    <source>
        <dbReference type="ARBA" id="ARBA00023136"/>
    </source>
</evidence>
<dbReference type="SMART" id="SM01330">
    <property type="entry name" value="Frizzled"/>
    <property type="match status" value="1"/>
</dbReference>
<feature type="transmembrane region" description="Helical" evidence="14">
    <location>
        <begin position="968"/>
        <end position="991"/>
    </location>
</feature>
<evidence type="ECO:0000256" key="15">
    <source>
        <dbReference type="SAM" id="SignalP"/>
    </source>
</evidence>